<evidence type="ECO:0000313" key="4">
    <source>
        <dbReference type="Proteomes" id="UP000231279"/>
    </source>
</evidence>
<sequence>MKILFFLLISSLIIFSTQARSIIPRPQPLSSLKQDEGNCNYVVIITTSTSSSSAPDDVSLRFGDAYGNDILVPHIDTASLHPGMEHTFVVNGTCVNATVCYLFIYVSGNEGWMPQDVSIVELGGVQLDFPFNAHIPNNTWFGHNNCFPPPPPSPPPPAPAPAPANAASLAVE</sequence>
<dbReference type="EMBL" id="NKXS01006576">
    <property type="protein sequence ID" value="PIN01126.1"/>
    <property type="molecule type" value="Genomic_DNA"/>
</dbReference>
<evidence type="ECO:0008006" key="5">
    <source>
        <dbReference type="Google" id="ProtNLM"/>
    </source>
</evidence>
<feature type="compositionally biased region" description="Pro residues" evidence="1">
    <location>
        <begin position="147"/>
        <end position="162"/>
    </location>
</feature>
<feature type="compositionally biased region" description="Low complexity" evidence="1">
    <location>
        <begin position="163"/>
        <end position="172"/>
    </location>
</feature>
<organism evidence="3 4">
    <name type="scientific">Handroanthus impetiginosus</name>
    <dbReference type="NCBI Taxonomy" id="429701"/>
    <lineage>
        <taxon>Eukaryota</taxon>
        <taxon>Viridiplantae</taxon>
        <taxon>Streptophyta</taxon>
        <taxon>Embryophyta</taxon>
        <taxon>Tracheophyta</taxon>
        <taxon>Spermatophyta</taxon>
        <taxon>Magnoliopsida</taxon>
        <taxon>eudicotyledons</taxon>
        <taxon>Gunneridae</taxon>
        <taxon>Pentapetalae</taxon>
        <taxon>asterids</taxon>
        <taxon>lamiids</taxon>
        <taxon>Lamiales</taxon>
        <taxon>Bignoniaceae</taxon>
        <taxon>Crescentiina</taxon>
        <taxon>Tabebuia alliance</taxon>
        <taxon>Handroanthus</taxon>
    </lineage>
</organism>
<accession>A0A2G9G750</accession>
<dbReference type="InterPro" id="IPR036392">
    <property type="entry name" value="PLAT/LH2_dom_sf"/>
</dbReference>
<proteinExistence type="predicted"/>
<dbReference type="STRING" id="429701.A0A2G9G750"/>
<reference evidence="4" key="1">
    <citation type="journal article" date="2018" name="Gigascience">
        <title>Genome assembly of the Pink Ipe (Handroanthus impetiginosus, Bignoniaceae), a highly valued, ecologically keystone Neotropical timber forest tree.</title>
        <authorList>
            <person name="Silva-Junior O.B."/>
            <person name="Grattapaglia D."/>
            <person name="Novaes E."/>
            <person name="Collevatti R.G."/>
        </authorList>
    </citation>
    <scope>NUCLEOTIDE SEQUENCE [LARGE SCALE GENOMIC DNA]</scope>
    <source>
        <strain evidence="4">cv. UFG-1</strain>
    </source>
</reference>
<dbReference type="PANTHER" id="PTHR31718:SF31">
    <property type="entry name" value="OS01G0172800 PROTEIN"/>
    <property type="match status" value="1"/>
</dbReference>
<keyword evidence="2" id="KW-0732">Signal</keyword>
<evidence type="ECO:0000256" key="2">
    <source>
        <dbReference type="SAM" id="SignalP"/>
    </source>
</evidence>
<protein>
    <recommendedName>
        <fullName evidence="5">PLAT domain-containing protein</fullName>
    </recommendedName>
</protein>
<dbReference type="Pfam" id="PF06232">
    <property type="entry name" value="ATS3"/>
    <property type="match status" value="1"/>
</dbReference>
<keyword evidence="4" id="KW-1185">Reference proteome</keyword>
<evidence type="ECO:0000313" key="3">
    <source>
        <dbReference type="EMBL" id="PIN01126.1"/>
    </source>
</evidence>
<dbReference type="AlphaFoldDB" id="A0A2G9G750"/>
<gene>
    <name evidence="3" type="ORF">CDL12_26369</name>
</gene>
<dbReference type="Proteomes" id="UP000231279">
    <property type="component" value="Unassembled WGS sequence"/>
</dbReference>
<feature type="region of interest" description="Disordered" evidence="1">
    <location>
        <begin position="146"/>
        <end position="172"/>
    </location>
</feature>
<dbReference type="SUPFAM" id="SSF49723">
    <property type="entry name" value="Lipase/lipooxygenase domain (PLAT/LH2 domain)"/>
    <property type="match status" value="1"/>
</dbReference>
<dbReference type="OrthoDB" id="1920702at2759"/>
<evidence type="ECO:0000256" key="1">
    <source>
        <dbReference type="SAM" id="MobiDB-lite"/>
    </source>
</evidence>
<feature type="signal peptide" evidence="2">
    <location>
        <begin position="1"/>
        <end position="19"/>
    </location>
</feature>
<feature type="chain" id="PRO_5013836269" description="PLAT domain-containing protein" evidence="2">
    <location>
        <begin position="20"/>
        <end position="172"/>
    </location>
</feature>
<name>A0A2G9G750_9LAMI</name>
<comment type="caution">
    <text evidence="3">The sequence shown here is derived from an EMBL/GenBank/DDBJ whole genome shotgun (WGS) entry which is preliminary data.</text>
</comment>
<dbReference type="PANTHER" id="PTHR31718">
    <property type="entry name" value="PLAT DOMAIN-CONTAINING PROTEIN"/>
    <property type="match status" value="1"/>
</dbReference>
<dbReference type="InterPro" id="IPR010417">
    <property type="entry name" value="Embryo-specific_ATS3"/>
</dbReference>